<evidence type="ECO:0000313" key="13">
    <source>
        <dbReference type="EMBL" id="KAF0298511.1"/>
    </source>
</evidence>
<keyword evidence="3 9" id="KW-0812">Transmembrane</keyword>
<evidence type="ECO:0000256" key="1">
    <source>
        <dbReference type="ARBA" id="ARBA00004141"/>
    </source>
</evidence>
<keyword evidence="7 9" id="KW-0675">Receptor</keyword>
<dbReference type="GO" id="GO:0005886">
    <property type="term" value="C:plasma membrane"/>
    <property type="evidence" value="ECO:0007669"/>
    <property type="project" value="TreeGrafter"/>
</dbReference>
<evidence type="ECO:0000259" key="12">
    <source>
        <dbReference type="PROSITE" id="PS50262"/>
    </source>
</evidence>
<dbReference type="AlphaFoldDB" id="A0A6A4W9G0"/>
<evidence type="ECO:0000313" key="14">
    <source>
        <dbReference type="Proteomes" id="UP000440578"/>
    </source>
</evidence>
<dbReference type="GO" id="GO:0004930">
    <property type="term" value="F:G protein-coupled receptor activity"/>
    <property type="evidence" value="ECO:0007669"/>
    <property type="project" value="UniProtKB-KW"/>
</dbReference>
<keyword evidence="5 9" id="KW-0297">G-protein coupled receptor</keyword>
<dbReference type="Gene3D" id="1.20.1070.10">
    <property type="entry name" value="Rhodopsin 7-helix transmembrane proteins"/>
    <property type="match status" value="1"/>
</dbReference>
<keyword evidence="8 9" id="KW-0807">Transducer</keyword>
<gene>
    <name evidence="13" type="primary">GALR2</name>
    <name evidence="13" type="ORF">FJT64_004111</name>
</gene>
<evidence type="ECO:0000256" key="8">
    <source>
        <dbReference type="ARBA" id="ARBA00023224"/>
    </source>
</evidence>
<proteinExistence type="inferred from homology"/>
<keyword evidence="4 11" id="KW-1133">Transmembrane helix</keyword>
<dbReference type="PROSITE" id="PS00237">
    <property type="entry name" value="G_PROTEIN_RECEP_F1_1"/>
    <property type="match status" value="1"/>
</dbReference>
<keyword evidence="14" id="KW-1185">Reference proteome</keyword>
<dbReference type="PANTHER" id="PTHR24243:SF208">
    <property type="entry name" value="PYROKININ-1 RECEPTOR"/>
    <property type="match status" value="1"/>
</dbReference>
<dbReference type="OrthoDB" id="2132067at2759"/>
<reference evidence="13 14" key="1">
    <citation type="submission" date="2019-07" db="EMBL/GenBank/DDBJ databases">
        <title>Draft genome assembly of a fouling barnacle, Amphibalanus amphitrite (Darwin, 1854): The first reference genome for Thecostraca.</title>
        <authorList>
            <person name="Kim W."/>
        </authorList>
    </citation>
    <scope>NUCLEOTIDE SEQUENCE [LARGE SCALE GENOMIC DNA]</scope>
    <source>
        <strain evidence="13">SNU_AA5</strain>
        <tissue evidence="13">Soma without cirri and trophi</tissue>
    </source>
</reference>
<organism evidence="13 14">
    <name type="scientific">Amphibalanus amphitrite</name>
    <name type="common">Striped barnacle</name>
    <name type="synonym">Balanus amphitrite</name>
    <dbReference type="NCBI Taxonomy" id="1232801"/>
    <lineage>
        <taxon>Eukaryota</taxon>
        <taxon>Metazoa</taxon>
        <taxon>Ecdysozoa</taxon>
        <taxon>Arthropoda</taxon>
        <taxon>Crustacea</taxon>
        <taxon>Multicrustacea</taxon>
        <taxon>Cirripedia</taxon>
        <taxon>Thoracica</taxon>
        <taxon>Thoracicalcarea</taxon>
        <taxon>Balanomorpha</taxon>
        <taxon>Balanoidea</taxon>
        <taxon>Balanidae</taxon>
        <taxon>Amphibalaninae</taxon>
        <taxon>Amphibalanus</taxon>
    </lineage>
</organism>
<dbReference type="Proteomes" id="UP000440578">
    <property type="component" value="Unassembled WGS sequence"/>
</dbReference>
<dbReference type="PANTHER" id="PTHR24243">
    <property type="entry name" value="G-PROTEIN COUPLED RECEPTOR"/>
    <property type="match status" value="1"/>
</dbReference>
<dbReference type="PROSITE" id="PS50262">
    <property type="entry name" value="G_PROTEIN_RECEP_F1_2"/>
    <property type="match status" value="1"/>
</dbReference>
<evidence type="ECO:0000256" key="4">
    <source>
        <dbReference type="ARBA" id="ARBA00022989"/>
    </source>
</evidence>
<evidence type="ECO:0000256" key="10">
    <source>
        <dbReference type="SAM" id="MobiDB-lite"/>
    </source>
</evidence>
<comment type="subcellular location">
    <subcellularLocation>
        <location evidence="1">Membrane</location>
        <topology evidence="1">Multi-pass membrane protein</topology>
    </subcellularLocation>
</comment>
<dbReference type="EMBL" id="VIIS01001428">
    <property type="protein sequence ID" value="KAF0298511.1"/>
    <property type="molecule type" value="Genomic_DNA"/>
</dbReference>
<dbReference type="SUPFAM" id="SSF81321">
    <property type="entry name" value="Family A G protein-coupled receptor-like"/>
    <property type="match status" value="1"/>
</dbReference>
<evidence type="ECO:0000256" key="3">
    <source>
        <dbReference type="ARBA" id="ARBA00022692"/>
    </source>
</evidence>
<evidence type="ECO:0000256" key="2">
    <source>
        <dbReference type="ARBA" id="ARBA00010663"/>
    </source>
</evidence>
<feature type="transmembrane region" description="Helical" evidence="11">
    <location>
        <begin position="130"/>
        <end position="158"/>
    </location>
</feature>
<protein>
    <submittedName>
        <fullName evidence="13">Galanin receptor type 2</fullName>
    </submittedName>
</protein>
<sequence length="250" mass="28339">MASVLNLTAVSLERYIVIVYPMRSRSLCTMSNCKKAVIVVWSVALVLAAPVVITKEIHPARFGNNVTIVTIHYCKNKETMGLWLSIYQLLVLLILPAMLMIFFYSRVISELWKSTKTMKQMTGARVNHRVCFLIGQVIKMLLLVIALFLICWGPRLIMDVILKVGLETYSRESYAMRIAFFLMPFIHACINPFVYCFMSKNFQRSMRRQLQRMGIACPAAAEPIPPPVRTGAPTGADSTRHTYCPPESVL</sequence>
<evidence type="ECO:0000256" key="7">
    <source>
        <dbReference type="ARBA" id="ARBA00023170"/>
    </source>
</evidence>
<feature type="transmembrane region" description="Helical" evidence="11">
    <location>
        <begin position="178"/>
        <end position="198"/>
    </location>
</feature>
<dbReference type="Pfam" id="PF00001">
    <property type="entry name" value="7tm_1"/>
    <property type="match status" value="1"/>
</dbReference>
<evidence type="ECO:0000256" key="9">
    <source>
        <dbReference type="RuleBase" id="RU000688"/>
    </source>
</evidence>
<feature type="region of interest" description="Disordered" evidence="10">
    <location>
        <begin position="225"/>
        <end position="250"/>
    </location>
</feature>
<feature type="transmembrane region" description="Helical" evidence="11">
    <location>
        <begin position="36"/>
        <end position="53"/>
    </location>
</feature>
<evidence type="ECO:0000256" key="11">
    <source>
        <dbReference type="SAM" id="Phobius"/>
    </source>
</evidence>
<dbReference type="PRINTS" id="PR00237">
    <property type="entry name" value="GPCRRHODOPSN"/>
</dbReference>
<feature type="transmembrane region" description="Helical" evidence="11">
    <location>
        <begin position="86"/>
        <end position="109"/>
    </location>
</feature>
<name>A0A6A4W9G0_AMPAM</name>
<dbReference type="InterPro" id="IPR017452">
    <property type="entry name" value="GPCR_Rhodpsn_7TM"/>
</dbReference>
<comment type="caution">
    <text evidence="13">The sequence shown here is derived from an EMBL/GenBank/DDBJ whole genome shotgun (WGS) entry which is preliminary data.</text>
</comment>
<keyword evidence="6 11" id="KW-0472">Membrane</keyword>
<comment type="similarity">
    <text evidence="2 9">Belongs to the G-protein coupled receptor 1 family.</text>
</comment>
<evidence type="ECO:0000256" key="6">
    <source>
        <dbReference type="ARBA" id="ARBA00023136"/>
    </source>
</evidence>
<feature type="domain" description="G-protein coupled receptors family 1 profile" evidence="12">
    <location>
        <begin position="1"/>
        <end position="195"/>
    </location>
</feature>
<dbReference type="InterPro" id="IPR000276">
    <property type="entry name" value="GPCR_Rhodpsn"/>
</dbReference>
<accession>A0A6A4W9G0</accession>
<evidence type="ECO:0000256" key="5">
    <source>
        <dbReference type="ARBA" id="ARBA00023040"/>
    </source>
</evidence>